<dbReference type="PANTHER" id="PTHR33227">
    <property type="entry name" value="STIGMA-SPECIFIC STIG1-LIKE PROTEIN 3"/>
    <property type="match status" value="1"/>
</dbReference>
<evidence type="ECO:0000313" key="5">
    <source>
        <dbReference type="Proteomes" id="UP001497512"/>
    </source>
</evidence>
<dbReference type="InterPro" id="IPR006969">
    <property type="entry name" value="Stig-like"/>
</dbReference>
<dbReference type="EMBL" id="OZ019894">
    <property type="protein sequence ID" value="CAK9216233.1"/>
    <property type="molecule type" value="Genomic_DNA"/>
</dbReference>
<dbReference type="PANTHER" id="PTHR33227:SF54">
    <property type="entry name" value="PROTEIN STIG1"/>
    <property type="match status" value="1"/>
</dbReference>
<organism evidence="4 5">
    <name type="scientific">Sphagnum troendelagicum</name>
    <dbReference type="NCBI Taxonomy" id="128251"/>
    <lineage>
        <taxon>Eukaryota</taxon>
        <taxon>Viridiplantae</taxon>
        <taxon>Streptophyta</taxon>
        <taxon>Embryophyta</taxon>
        <taxon>Bryophyta</taxon>
        <taxon>Sphagnophytina</taxon>
        <taxon>Sphagnopsida</taxon>
        <taxon>Sphagnales</taxon>
        <taxon>Sphagnaceae</taxon>
        <taxon>Sphagnum</taxon>
    </lineage>
</organism>
<dbReference type="Proteomes" id="UP001497512">
    <property type="component" value="Chromosome 2"/>
</dbReference>
<sequence length="164" mass="17396">MEFAELKICMAVVLGIALVILAAASKEQVVAADHDNPHTAEFTLPGVAGDVAVLRGQKSGNFEDTREKSSRFFLLPIKSHAHNGAHQCPVAPCAPELSCCKKQCVNVNDDCNNCGRCHHKCKHGLLCCAGDCVDILHSKPNCGACHNMCPGTTACLYGICGYGN</sequence>
<evidence type="ECO:0000256" key="2">
    <source>
        <dbReference type="ARBA" id="ARBA00022729"/>
    </source>
</evidence>
<keyword evidence="5" id="KW-1185">Reference proteome</keyword>
<accession>A0ABP0UAK3</accession>
<comment type="similarity">
    <text evidence="1">Belongs to the STIG1 family.</text>
</comment>
<reference evidence="4" key="1">
    <citation type="submission" date="2024-02" db="EMBL/GenBank/DDBJ databases">
        <authorList>
            <consortium name="ELIXIR-Norway"/>
            <consortium name="Elixir Norway"/>
        </authorList>
    </citation>
    <scope>NUCLEOTIDE SEQUENCE</scope>
</reference>
<name>A0ABP0UAK3_9BRYO</name>
<evidence type="ECO:0000256" key="1">
    <source>
        <dbReference type="ARBA" id="ARBA00006010"/>
    </source>
</evidence>
<gene>
    <name evidence="4" type="ORF">CSSPTR1EN2_LOCUS13368</name>
</gene>
<feature type="chain" id="PRO_5045273366" evidence="3">
    <location>
        <begin position="25"/>
        <end position="164"/>
    </location>
</feature>
<dbReference type="Pfam" id="PF04885">
    <property type="entry name" value="Stig1"/>
    <property type="match status" value="1"/>
</dbReference>
<evidence type="ECO:0000313" key="4">
    <source>
        <dbReference type="EMBL" id="CAK9216233.1"/>
    </source>
</evidence>
<keyword evidence="2 3" id="KW-0732">Signal</keyword>
<proteinExistence type="inferred from homology"/>
<protein>
    <submittedName>
        <fullName evidence="4">Uncharacterized protein</fullName>
    </submittedName>
</protein>
<evidence type="ECO:0000256" key="3">
    <source>
        <dbReference type="SAM" id="SignalP"/>
    </source>
</evidence>
<feature type="signal peptide" evidence="3">
    <location>
        <begin position="1"/>
        <end position="24"/>
    </location>
</feature>